<keyword evidence="1" id="KW-1133">Transmembrane helix</keyword>
<keyword evidence="1" id="KW-0472">Membrane</keyword>
<dbReference type="EMBL" id="JAGQDD010000022">
    <property type="protein sequence ID" value="MBQ0933028.1"/>
    <property type="molecule type" value="Genomic_DNA"/>
</dbReference>
<dbReference type="Proteomes" id="UP000676246">
    <property type="component" value="Unassembled WGS sequence"/>
</dbReference>
<proteinExistence type="predicted"/>
<evidence type="ECO:0000313" key="2">
    <source>
        <dbReference type="EMBL" id="MBQ0933028.1"/>
    </source>
</evidence>
<accession>A0A940YCG5</accession>
<keyword evidence="3" id="KW-1185">Reference proteome</keyword>
<evidence type="ECO:0000256" key="1">
    <source>
        <dbReference type="SAM" id="Phobius"/>
    </source>
</evidence>
<organism evidence="2 3">
    <name type="scientific">Ideonella alba</name>
    <dbReference type="NCBI Taxonomy" id="2824118"/>
    <lineage>
        <taxon>Bacteria</taxon>
        <taxon>Pseudomonadati</taxon>
        <taxon>Pseudomonadota</taxon>
        <taxon>Betaproteobacteria</taxon>
        <taxon>Burkholderiales</taxon>
        <taxon>Sphaerotilaceae</taxon>
        <taxon>Ideonella</taxon>
    </lineage>
</organism>
<reference evidence="2 3" key="1">
    <citation type="submission" date="2021-04" db="EMBL/GenBank/DDBJ databases">
        <title>The genome sequence of Ideonella sp. 3Y2.</title>
        <authorList>
            <person name="Liu Y."/>
        </authorList>
    </citation>
    <scope>NUCLEOTIDE SEQUENCE [LARGE SCALE GENOMIC DNA]</scope>
    <source>
        <strain evidence="2 3">3Y2</strain>
    </source>
</reference>
<keyword evidence="1" id="KW-0812">Transmembrane</keyword>
<gene>
    <name evidence="2" type="ORF">KAK03_21365</name>
</gene>
<sequence length="87" mass="9263">MPPEQPTQPVPQVDKFRPINRRQRLKIIALTVAVVVALWSLLLLRPGAHPRVIPGVTPAPCKAGQTQNCIGGQANVTLLPAASAASR</sequence>
<dbReference type="RefSeq" id="WP_210856726.1">
    <property type="nucleotide sequence ID" value="NZ_JAGQDD010000022.1"/>
</dbReference>
<comment type="caution">
    <text evidence="2">The sequence shown here is derived from an EMBL/GenBank/DDBJ whole genome shotgun (WGS) entry which is preliminary data.</text>
</comment>
<feature type="transmembrane region" description="Helical" evidence="1">
    <location>
        <begin position="25"/>
        <end position="44"/>
    </location>
</feature>
<evidence type="ECO:0000313" key="3">
    <source>
        <dbReference type="Proteomes" id="UP000676246"/>
    </source>
</evidence>
<name>A0A940YCG5_9BURK</name>
<dbReference type="AlphaFoldDB" id="A0A940YCG5"/>
<protein>
    <submittedName>
        <fullName evidence="2">Uncharacterized protein</fullName>
    </submittedName>
</protein>